<dbReference type="EMBL" id="BMXB01000007">
    <property type="protein sequence ID" value="GHA38382.1"/>
    <property type="molecule type" value="Genomic_DNA"/>
</dbReference>
<organism evidence="1 2">
    <name type="scientific">Salinimicrobium marinum</name>
    <dbReference type="NCBI Taxonomy" id="680283"/>
    <lineage>
        <taxon>Bacteria</taxon>
        <taxon>Pseudomonadati</taxon>
        <taxon>Bacteroidota</taxon>
        <taxon>Flavobacteriia</taxon>
        <taxon>Flavobacteriales</taxon>
        <taxon>Flavobacteriaceae</taxon>
        <taxon>Salinimicrobium</taxon>
    </lineage>
</organism>
<name>A0A918VX96_9FLAO</name>
<dbReference type="AlphaFoldDB" id="A0A918VX96"/>
<comment type="caution">
    <text evidence="1">The sequence shown here is derived from an EMBL/GenBank/DDBJ whole genome shotgun (WGS) entry which is preliminary data.</text>
</comment>
<sequence>MHFNIFLFFPTAEIPDDYLDGYFLYDYNSFILLIKEVLHVKQQLKGRSFTFFYDSENVKEFLGLVNAFVEEQEQKDDIQKILRKIVSSYSLDVSTRKIKNPEYIFYLWNSNNINGIAPPILIKALDILQQKDENTIVFTLANHLSEQNHELNIIKDSLQDPVYPVLHKLPYAFSDCDFITWLRKFDNDQFTLHDQTKFKPTPYRWRKQRIYQCKITGQFWYFDYYHKDNKAHYEVFSSDGKIHLGEANLFGQLNPENANESKSIKDCIK</sequence>
<accession>A0A918VX96</accession>
<dbReference type="Proteomes" id="UP000610456">
    <property type="component" value="Unassembled WGS sequence"/>
</dbReference>
<evidence type="ECO:0000313" key="1">
    <source>
        <dbReference type="EMBL" id="GHA38382.1"/>
    </source>
</evidence>
<evidence type="ECO:0000313" key="2">
    <source>
        <dbReference type="Proteomes" id="UP000610456"/>
    </source>
</evidence>
<protein>
    <submittedName>
        <fullName evidence="1">Uncharacterized protein</fullName>
    </submittedName>
</protein>
<dbReference type="RefSeq" id="WP_189604582.1">
    <property type="nucleotide sequence ID" value="NZ_BMXB01000007.1"/>
</dbReference>
<reference evidence="1" key="1">
    <citation type="journal article" date="2014" name="Int. J. Syst. Evol. Microbiol.">
        <title>Complete genome sequence of Corynebacterium casei LMG S-19264T (=DSM 44701T), isolated from a smear-ripened cheese.</title>
        <authorList>
            <consortium name="US DOE Joint Genome Institute (JGI-PGF)"/>
            <person name="Walter F."/>
            <person name="Albersmeier A."/>
            <person name="Kalinowski J."/>
            <person name="Ruckert C."/>
        </authorList>
    </citation>
    <scope>NUCLEOTIDE SEQUENCE</scope>
    <source>
        <strain evidence="1">KCTC 12719</strain>
    </source>
</reference>
<proteinExistence type="predicted"/>
<gene>
    <name evidence="1" type="ORF">GCM10007103_19710</name>
</gene>
<keyword evidence="2" id="KW-1185">Reference proteome</keyword>
<reference evidence="1" key="2">
    <citation type="submission" date="2020-09" db="EMBL/GenBank/DDBJ databases">
        <authorList>
            <person name="Sun Q."/>
            <person name="Kim S."/>
        </authorList>
    </citation>
    <scope>NUCLEOTIDE SEQUENCE</scope>
    <source>
        <strain evidence="1">KCTC 12719</strain>
    </source>
</reference>